<dbReference type="Proteomes" id="UP001295684">
    <property type="component" value="Unassembled WGS sequence"/>
</dbReference>
<accession>A0AAD1U0U2</accession>
<evidence type="ECO:0000313" key="3">
    <source>
        <dbReference type="Proteomes" id="UP001295684"/>
    </source>
</evidence>
<feature type="compositionally biased region" description="Basic and acidic residues" evidence="1">
    <location>
        <begin position="469"/>
        <end position="480"/>
    </location>
</feature>
<feature type="compositionally biased region" description="Basic residues" evidence="1">
    <location>
        <begin position="431"/>
        <end position="446"/>
    </location>
</feature>
<evidence type="ECO:0000256" key="1">
    <source>
        <dbReference type="SAM" id="MobiDB-lite"/>
    </source>
</evidence>
<feature type="region of interest" description="Disordered" evidence="1">
    <location>
        <begin position="417"/>
        <end position="506"/>
    </location>
</feature>
<name>A0AAD1U0U2_EUPCR</name>
<organism evidence="2 3">
    <name type="scientific">Euplotes crassus</name>
    <dbReference type="NCBI Taxonomy" id="5936"/>
    <lineage>
        <taxon>Eukaryota</taxon>
        <taxon>Sar</taxon>
        <taxon>Alveolata</taxon>
        <taxon>Ciliophora</taxon>
        <taxon>Intramacronucleata</taxon>
        <taxon>Spirotrichea</taxon>
        <taxon>Hypotrichia</taxon>
        <taxon>Euplotida</taxon>
        <taxon>Euplotidae</taxon>
        <taxon>Moneuplotes</taxon>
    </lineage>
</organism>
<evidence type="ECO:0000313" key="2">
    <source>
        <dbReference type="EMBL" id="CAI2360117.1"/>
    </source>
</evidence>
<keyword evidence="3" id="KW-1185">Reference proteome</keyword>
<proteinExistence type="predicted"/>
<protein>
    <submittedName>
        <fullName evidence="2">Uncharacterized protein</fullName>
    </submittedName>
</protein>
<feature type="region of interest" description="Disordered" evidence="1">
    <location>
        <begin position="653"/>
        <end position="674"/>
    </location>
</feature>
<dbReference type="EMBL" id="CAMPGE010001335">
    <property type="protein sequence ID" value="CAI2360117.1"/>
    <property type="molecule type" value="Genomic_DNA"/>
</dbReference>
<feature type="compositionally biased region" description="Basic and acidic residues" evidence="1">
    <location>
        <begin position="452"/>
        <end position="462"/>
    </location>
</feature>
<gene>
    <name evidence="2" type="ORF">ECRASSUSDP1_LOCUS1415</name>
</gene>
<feature type="compositionally biased region" description="Basic residues" evidence="1">
    <location>
        <begin position="657"/>
        <end position="674"/>
    </location>
</feature>
<reference evidence="2" key="1">
    <citation type="submission" date="2023-07" db="EMBL/GenBank/DDBJ databases">
        <authorList>
            <consortium name="AG Swart"/>
            <person name="Singh M."/>
            <person name="Singh A."/>
            <person name="Seah K."/>
            <person name="Emmerich C."/>
        </authorList>
    </citation>
    <scope>NUCLEOTIDE SEQUENCE</scope>
    <source>
        <strain evidence="2">DP1</strain>
    </source>
</reference>
<dbReference type="AlphaFoldDB" id="A0AAD1U0U2"/>
<comment type="caution">
    <text evidence="2">The sequence shown here is derived from an EMBL/GenBank/DDBJ whole genome shotgun (WGS) entry which is preliminary data.</text>
</comment>
<feature type="region of interest" description="Disordered" evidence="1">
    <location>
        <begin position="223"/>
        <end position="243"/>
    </location>
</feature>
<feature type="region of interest" description="Disordered" evidence="1">
    <location>
        <begin position="1"/>
        <end position="21"/>
    </location>
</feature>
<sequence>MIEGIEPSVHHPQDPIGEENDNFNRVFEESEEELARIARRHHSRSVKDSVLELDEVSLKDPKINSDPTFNKLKLFLREFTIQAQDAMKTKTTHTIKDFRYQNRIHDSLRLLLRDIVTTEDIERKKLYLMRVYKWFMNKMNAIGAISLAQKKKEEEFMHPDVFAEAERKKQEKEEKMKAKLRDESYVAEIQKGLFQAGERTIHKEVIPARERIEFYKRRLPYDQNSSLQESTTTRPNTKSSTRIRTAKTRSDTMYGTGFRPSMQSFFTSGAKSEMENLLRVESKGNYGSYIPSHNIVEQKIQKMWRQNQHREVAEKRVQDELKQNMTDWGLAKARYEEDMQRKIENRLYGSNFAARAFVRKQKPKSNYMRNHLNDSDGSSLLSDSEIEEMERIAQEEDQAEGEEDEEFKDKVYVKRPHMGSKTRHHQDIRIRKSRAHTSIRTKRKPPIPRLIDSSRDEGDKLCFENVDPEGARKIAEMNDPKKKKPLAPPPEEGPPKDLGGIRPKTTDAGKRRINMLRRFHGGLIGTKASNMEMINNVFTDGSKKDIVSLSVYNNSRSYRNGKFTHSATHLPGTNARTGFRPQSAPFEFADGTSFNLSIRQDKGEEIAEIDSLKNRLAAEDISFKVDTLKKAFEMPEENEFQVKKYPDVANYLMKNPFPKKKKKKKGKGRKKRRK</sequence>